<comment type="function">
    <text evidence="6">Specifically methylates the N4 position of cytidine in position 1402 (C1402) of 16S rRNA.</text>
</comment>
<dbReference type="EMBL" id="WMZU01000018">
    <property type="protein sequence ID" value="MTS27951.1"/>
    <property type="molecule type" value="Genomic_DNA"/>
</dbReference>
<comment type="caution">
    <text evidence="7">The sequence shown here is derived from an EMBL/GenBank/DDBJ whole genome shotgun (WGS) entry which is preliminary data.</text>
</comment>
<evidence type="ECO:0000256" key="1">
    <source>
        <dbReference type="ARBA" id="ARBA00010396"/>
    </source>
</evidence>
<comment type="catalytic activity">
    <reaction evidence="6">
        <text>cytidine(1402) in 16S rRNA + S-adenosyl-L-methionine = N(4)-methylcytidine(1402) in 16S rRNA + S-adenosyl-L-homocysteine + H(+)</text>
        <dbReference type="Rhea" id="RHEA:42928"/>
        <dbReference type="Rhea" id="RHEA-COMP:10286"/>
        <dbReference type="Rhea" id="RHEA-COMP:10287"/>
        <dbReference type="ChEBI" id="CHEBI:15378"/>
        <dbReference type="ChEBI" id="CHEBI:57856"/>
        <dbReference type="ChEBI" id="CHEBI:59789"/>
        <dbReference type="ChEBI" id="CHEBI:74506"/>
        <dbReference type="ChEBI" id="CHEBI:82748"/>
        <dbReference type="EC" id="2.1.1.199"/>
    </reaction>
</comment>
<dbReference type="Proteomes" id="UP000472755">
    <property type="component" value="Unassembled WGS sequence"/>
</dbReference>
<dbReference type="InterPro" id="IPR023397">
    <property type="entry name" value="SAM-dep_MeTrfase_MraW_recog"/>
</dbReference>
<dbReference type="Proteomes" id="UP000431913">
    <property type="component" value="Unassembled WGS sequence"/>
</dbReference>
<feature type="binding site" evidence="6">
    <location>
        <position position="52"/>
    </location>
    <ligand>
        <name>S-adenosyl-L-methionine</name>
        <dbReference type="ChEBI" id="CHEBI:59789"/>
    </ligand>
</feature>
<evidence type="ECO:0000313" key="12">
    <source>
        <dbReference type="Proteomes" id="UP000472755"/>
    </source>
</evidence>
<comment type="subcellular location">
    <subcellularLocation>
        <location evidence="6">Cytoplasm</location>
    </subcellularLocation>
</comment>
<dbReference type="HAMAP" id="MF_01007">
    <property type="entry name" value="16SrRNA_methyltr_H"/>
    <property type="match status" value="1"/>
</dbReference>
<reference evidence="7" key="1">
    <citation type="submission" date="2015-02" db="EMBL/GenBank/DDBJ databases">
        <title>A novel member of the family Ruminococcaceae isolated from human feces.</title>
        <authorList>
            <person name="Shkoporov A.N."/>
            <person name="Chaplin A.V."/>
            <person name="Motuzova O.V."/>
            <person name="Kafarskaia L.I."/>
            <person name="Khokhlova E.V."/>
            <person name="Efimov B.A."/>
        </authorList>
    </citation>
    <scope>NUCLEOTIDE SEQUENCE [LARGE SCALE GENOMIC DNA]</scope>
    <source>
        <strain evidence="7">585-1</strain>
    </source>
</reference>
<dbReference type="InterPro" id="IPR002903">
    <property type="entry name" value="RsmH"/>
</dbReference>
<gene>
    <name evidence="6 8" type="primary">rsmH</name>
    <name evidence="8" type="ORF">FYJ76_12145</name>
    <name evidence="9" type="ORF">GMD59_11730</name>
    <name evidence="7" type="ORF">TQ39_16515</name>
</gene>
<evidence type="ECO:0000313" key="9">
    <source>
        <dbReference type="EMBL" id="MTS27951.1"/>
    </source>
</evidence>
<dbReference type="PANTHER" id="PTHR11265:SF0">
    <property type="entry name" value="12S RRNA N4-METHYLCYTIDINE METHYLTRANSFERASE"/>
    <property type="match status" value="1"/>
</dbReference>
<evidence type="ECO:0000313" key="8">
    <source>
        <dbReference type="EMBL" id="MST92669.1"/>
    </source>
</evidence>
<reference evidence="8 11" key="3">
    <citation type="submission" date="2019-08" db="EMBL/GenBank/DDBJ databases">
        <title>In-depth cultivation of the pig gut microbiome towards novel bacterial diversity and tailored functional studies.</title>
        <authorList>
            <person name="Wylensek D."/>
            <person name="Hitch T.C.A."/>
            <person name="Clavel T."/>
        </authorList>
    </citation>
    <scope>NUCLEOTIDE SEQUENCE [LARGE SCALE GENOMIC DNA]</scope>
    <source>
        <strain evidence="8 11">WCA3-601-WT-6J</strain>
    </source>
</reference>
<dbReference type="Proteomes" id="UP000032483">
    <property type="component" value="Unassembled WGS sequence"/>
</dbReference>
<evidence type="ECO:0000256" key="4">
    <source>
        <dbReference type="ARBA" id="ARBA00022679"/>
    </source>
</evidence>
<dbReference type="GO" id="GO:0071424">
    <property type="term" value="F:rRNA (cytosine-N4-)-methyltransferase activity"/>
    <property type="evidence" value="ECO:0007669"/>
    <property type="project" value="UniProtKB-UniRule"/>
</dbReference>
<dbReference type="EC" id="2.1.1.199" evidence="6"/>
<evidence type="ECO:0000256" key="3">
    <source>
        <dbReference type="ARBA" id="ARBA00022603"/>
    </source>
</evidence>
<dbReference type="GO" id="GO:0005737">
    <property type="term" value="C:cytoplasm"/>
    <property type="evidence" value="ECO:0007669"/>
    <property type="project" value="UniProtKB-SubCell"/>
</dbReference>
<evidence type="ECO:0000256" key="2">
    <source>
        <dbReference type="ARBA" id="ARBA00022552"/>
    </source>
</evidence>
<accession>A0A0D8IW16</accession>
<dbReference type="InterPro" id="IPR029063">
    <property type="entry name" value="SAM-dependent_MTases_sf"/>
</dbReference>
<dbReference type="EMBL" id="VUNJ01000013">
    <property type="protein sequence ID" value="MST92669.1"/>
    <property type="molecule type" value="Genomic_DNA"/>
</dbReference>
<dbReference type="Pfam" id="PF01795">
    <property type="entry name" value="Methyltransf_5"/>
    <property type="match status" value="1"/>
</dbReference>
<evidence type="ECO:0000256" key="5">
    <source>
        <dbReference type="ARBA" id="ARBA00022691"/>
    </source>
</evidence>
<comment type="similarity">
    <text evidence="1 6">Belongs to the methyltransferase superfamily. RsmH family.</text>
</comment>
<feature type="binding site" evidence="6">
    <location>
        <position position="77"/>
    </location>
    <ligand>
        <name>S-adenosyl-L-methionine</name>
        <dbReference type="ChEBI" id="CHEBI:59789"/>
    </ligand>
</feature>
<dbReference type="Gene3D" id="1.10.150.170">
    <property type="entry name" value="Putative methyltransferase TM0872, insert domain"/>
    <property type="match status" value="1"/>
</dbReference>
<dbReference type="SUPFAM" id="SSF81799">
    <property type="entry name" value="Putative methyltransferase TM0872, insert domain"/>
    <property type="match status" value="1"/>
</dbReference>
<feature type="binding site" evidence="6">
    <location>
        <begin position="33"/>
        <end position="35"/>
    </location>
    <ligand>
        <name>S-adenosyl-L-methionine</name>
        <dbReference type="ChEBI" id="CHEBI:59789"/>
    </ligand>
</feature>
<name>A0A0D8IW16_9FIRM</name>
<dbReference type="EMBL" id="JXXK01000033">
    <property type="protein sequence ID" value="KJF38689.1"/>
    <property type="molecule type" value="Genomic_DNA"/>
</dbReference>
<keyword evidence="2 6" id="KW-0698">rRNA processing</keyword>
<evidence type="ECO:0000256" key="6">
    <source>
        <dbReference type="HAMAP-Rule" id="MF_01007"/>
    </source>
</evidence>
<dbReference type="AlphaFoldDB" id="A0A0D8IW16"/>
<dbReference type="SUPFAM" id="SSF53335">
    <property type="entry name" value="S-adenosyl-L-methionine-dependent methyltransferases"/>
    <property type="match status" value="1"/>
</dbReference>
<dbReference type="NCBIfam" id="TIGR00006">
    <property type="entry name" value="16S rRNA (cytosine(1402)-N(4))-methyltransferase RsmH"/>
    <property type="match status" value="1"/>
</dbReference>
<reference evidence="9 12" key="2">
    <citation type="journal article" date="2019" name="Nat. Med.">
        <title>A library of human gut bacterial isolates paired with longitudinal multiomics data enables mechanistic microbiome research.</title>
        <authorList>
            <person name="Poyet M."/>
            <person name="Groussin M."/>
            <person name="Gibbons S.M."/>
            <person name="Avila-Pacheco J."/>
            <person name="Jiang X."/>
            <person name="Kearney S.M."/>
            <person name="Perrotta A.R."/>
            <person name="Berdy B."/>
            <person name="Zhao S."/>
            <person name="Lieberman T.D."/>
            <person name="Swanson P.K."/>
            <person name="Smith M."/>
            <person name="Roesemann S."/>
            <person name="Alexander J.E."/>
            <person name="Rich S.A."/>
            <person name="Livny J."/>
            <person name="Vlamakis H."/>
            <person name="Clish C."/>
            <person name="Bullock K."/>
            <person name="Deik A."/>
            <person name="Scott J."/>
            <person name="Pierce K.A."/>
            <person name="Xavier R.J."/>
            <person name="Alm E.J."/>
        </authorList>
    </citation>
    <scope>NUCLEOTIDE SEQUENCE [LARGE SCALE GENOMIC DNA]</scope>
    <source>
        <strain evidence="9 12">BIOML-A4</strain>
    </source>
</reference>
<dbReference type="RefSeq" id="WP_009324334.1">
    <property type="nucleotide sequence ID" value="NZ_CATXDA010000030.1"/>
</dbReference>
<sequence length="307" mass="32934">MSFHHIPVLLAECIDGLAIRPDGIYLDGTAGGAGHSKEIAARLTTGRLIALDQDPDAVAAASQRLEGLPATVVQSNFRYADRALAQLGVDGLDGVLLDLGVSSHQLDEVSRGFSYQGDAPLDMRMSQSGPTAADLVNTASRAELCRILKEYGEEPYAWQIAGKIESARAAAPIETTAQLVQAVASALPPAVRRKDKNPARRTFQALRIAVNGELDALSEGLDVLFAALKPGGRMCVITFHSLEDRLVKQRFRQWATACTCPPEFPVCVCGGKARAKLITKKPVEAAAGEQAENRRARSAKLRILEKL</sequence>
<proteinExistence type="inferred from homology"/>
<organism evidence="7 10">
    <name type="scientific">Ruthenibacterium lactatiformans</name>
    <dbReference type="NCBI Taxonomy" id="1550024"/>
    <lineage>
        <taxon>Bacteria</taxon>
        <taxon>Bacillati</taxon>
        <taxon>Bacillota</taxon>
        <taxon>Clostridia</taxon>
        <taxon>Eubacteriales</taxon>
        <taxon>Oscillospiraceae</taxon>
        <taxon>Ruthenibacterium</taxon>
    </lineage>
</organism>
<feature type="binding site" evidence="6">
    <location>
        <position position="105"/>
    </location>
    <ligand>
        <name>S-adenosyl-L-methionine</name>
        <dbReference type="ChEBI" id="CHEBI:59789"/>
    </ligand>
</feature>
<protein>
    <recommendedName>
        <fullName evidence="6">Ribosomal RNA small subunit methyltransferase H</fullName>
        <ecNumber evidence="6">2.1.1.199</ecNumber>
    </recommendedName>
    <alternativeName>
        <fullName evidence="6">16S rRNA m(4)C1402 methyltransferase</fullName>
    </alternativeName>
    <alternativeName>
        <fullName evidence="6">rRNA (cytosine-N(4)-)-methyltransferase RsmH</fullName>
    </alternativeName>
</protein>
<evidence type="ECO:0000313" key="7">
    <source>
        <dbReference type="EMBL" id="KJF38689.1"/>
    </source>
</evidence>
<dbReference type="Gene3D" id="3.40.50.150">
    <property type="entry name" value="Vaccinia Virus protein VP39"/>
    <property type="match status" value="1"/>
</dbReference>
<feature type="binding site" evidence="6">
    <location>
        <position position="98"/>
    </location>
    <ligand>
        <name>S-adenosyl-L-methionine</name>
        <dbReference type="ChEBI" id="CHEBI:59789"/>
    </ligand>
</feature>
<dbReference type="GeneID" id="42858151"/>
<dbReference type="PANTHER" id="PTHR11265">
    <property type="entry name" value="S-ADENOSYL-METHYLTRANSFERASE MRAW"/>
    <property type="match status" value="1"/>
</dbReference>
<keyword evidence="4 6" id="KW-0808">Transferase</keyword>
<keyword evidence="5 6" id="KW-0949">S-adenosyl-L-methionine</keyword>
<keyword evidence="6" id="KW-0963">Cytoplasm</keyword>
<dbReference type="PIRSF" id="PIRSF004486">
    <property type="entry name" value="MraW"/>
    <property type="match status" value="1"/>
</dbReference>
<keyword evidence="10" id="KW-1185">Reference proteome</keyword>
<dbReference type="PATRIC" id="fig|1550024.3.peg.3766"/>
<evidence type="ECO:0000313" key="10">
    <source>
        <dbReference type="Proteomes" id="UP000032483"/>
    </source>
</evidence>
<keyword evidence="3 6" id="KW-0489">Methyltransferase</keyword>
<dbReference type="GO" id="GO:0070475">
    <property type="term" value="P:rRNA base methylation"/>
    <property type="evidence" value="ECO:0007669"/>
    <property type="project" value="UniProtKB-UniRule"/>
</dbReference>
<evidence type="ECO:0000313" key="11">
    <source>
        <dbReference type="Proteomes" id="UP000431913"/>
    </source>
</evidence>